<gene>
    <name evidence="1" type="ORF">GO621_11285</name>
</gene>
<dbReference type="AlphaFoldDB" id="A0A7K1SXR2"/>
<reference evidence="1 2" key="1">
    <citation type="submission" date="2019-12" db="EMBL/GenBank/DDBJ databases">
        <title>Mucilaginibacter sp. HMF7410 genome sequencing and assembly.</title>
        <authorList>
            <person name="Kang H."/>
            <person name="Cha I."/>
            <person name="Kim H."/>
            <person name="Joh K."/>
        </authorList>
    </citation>
    <scope>NUCLEOTIDE SEQUENCE [LARGE SCALE GENOMIC DNA]</scope>
    <source>
        <strain evidence="1 2">HMF7410</strain>
    </source>
</reference>
<evidence type="ECO:0000313" key="1">
    <source>
        <dbReference type="EMBL" id="MVN22114.1"/>
    </source>
</evidence>
<dbReference type="RefSeq" id="WP_157567050.1">
    <property type="nucleotide sequence ID" value="NZ_WPIK01000009.1"/>
</dbReference>
<keyword evidence="2" id="KW-1185">Reference proteome</keyword>
<dbReference type="Proteomes" id="UP000462014">
    <property type="component" value="Unassembled WGS sequence"/>
</dbReference>
<proteinExistence type="predicted"/>
<sequence>MNANISDDEALFLNAELFRDAAQVIFLRARATNVHPVAALKFFNVGIMNEAIAIELYLKCLIYMNSNTHYGKHEYPKLFKRLSEEHQHKVTLYYEQFLNENPIIPIIKKDHPTIDFSLPAILNDCKDAFQKHRYEHEYGSSNYTLSDFARALHKLILELKTHFSKILSPETCTVTPDAVFLRHLANGQLVVSDLTETAPIFYNAMCFSYTSDLLLGRQKFSDSPDEVKWHLCLPVICNHAFAIELFLKMIITLEGNGPGLGHDLEFLFNLLNENTRLKITEYYDELIKANPRTLKIGSTTSIPLSDYKLPTVLHAARGSVVSYRYVHENRMQIYALLDFLFAIKRILWEMKHDLPGFLGFNAIEFYPHAAIIK</sequence>
<protein>
    <recommendedName>
        <fullName evidence="3">HEPN domain-containing protein</fullName>
    </recommendedName>
</protein>
<organism evidence="1 2">
    <name type="scientific">Mucilaginibacter arboris</name>
    <dbReference type="NCBI Taxonomy" id="2682090"/>
    <lineage>
        <taxon>Bacteria</taxon>
        <taxon>Pseudomonadati</taxon>
        <taxon>Bacteroidota</taxon>
        <taxon>Sphingobacteriia</taxon>
        <taxon>Sphingobacteriales</taxon>
        <taxon>Sphingobacteriaceae</taxon>
        <taxon>Mucilaginibacter</taxon>
    </lineage>
</organism>
<dbReference type="EMBL" id="WPIK01000009">
    <property type="protein sequence ID" value="MVN22114.1"/>
    <property type="molecule type" value="Genomic_DNA"/>
</dbReference>
<evidence type="ECO:0000313" key="2">
    <source>
        <dbReference type="Proteomes" id="UP000462014"/>
    </source>
</evidence>
<evidence type="ECO:0008006" key="3">
    <source>
        <dbReference type="Google" id="ProtNLM"/>
    </source>
</evidence>
<name>A0A7K1SXR2_9SPHI</name>
<comment type="caution">
    <text evidence="1">The sequence shown here is derived from an EMBL/GenBank/DDBJ whole genome shotgun (WGS) entry which is preliminary data.</text>
</comment>
<accession>A0A7K1SXR2</accession>